<evidence type="ECO:0000256" key="1">
    <source>
        <dbReference type="SAM" id="MobiDB-lite"/>
    </source>
</evidence>
<dbReference type="EMBL" id="WNWS01000241">
    <property type="protein sequence ID" value="KAE9973490.1"/>
    <property type="molecule type" value="Genomic_DNA"/>
</dbReference>
<evidence type="ECO:0000313" key="3">
    <source>
        <dbReference type="EMBL" id="KAE9973490.1"/>
    </source>
</evidence>
<protein>
    <submittedName>
        <fullName evidence="4">Uncharacterized protein</fullName>
    </submittedName>
</protein>
<evidence type="ECO:0000313" key="4">
    <source>
        <dbReference type="EMBL" id="KAE9983565.1"/>
    </source>
</evidence>
<dbReference type="AlphaFoldDB" id="A0A8H3V907"/>
<feature type="signal peptide" evidence="2">
    <location>
        <begin position="1"/>
        <end position="20"/>
    </location>
</feature>
<evidence type="ECO:0000313" key="6">
    <source>
        <dbReference type="Proteomes" id="UP000490939"/>
    </source>
</evidence>
<keyword evidence="6" id="KW-1185">Reference proteome</keyword>
<dbReference type="EMBL" id="WNWR01000315">
    <property type="protein sequence ID" value="KAE9983565.1"/>
    <property type="molecule type" value="Genomic_DNA"/>
</dbReference>
<evidence type="ECO:0000313" key="5">
    <source>
        <dbReference type="Proteomes" id="UP000447873"/>
    </source>
</evidence>
<organism evidence="4 6">
    <name type="scientific">Venturia inaequalis</name>
    <name type="common">Apple scab fungus</name>
    <dbReference type="NCBI Taxonomy" id="5025"/>
    <lineage>
        <taxon>Eukaryota</taxon>
        <taxon>Fungi</taxon>
        <taxon>Dikarya</taxon>
        <taxon>Ascomycota</taxon>
        <taxon>Pezizomycotina</taxon>
        <taxon>Dothideomycetes</taxon>
        <taxon>Pleosporomycetidae</taxon>
        <taxon>Venturiales</taxon>
        <taxon>Venturiaceae</taxon>
        <taxon>Venturia</taxon>
    </lineage>
</organism>
<feature type="compositionally biased region" description="Basic residues" evidence="1">
    <location>
        <begin position="170"/>
        <end position="190"/>
    </location>
</feature>
<gene>
    <name evidence="4" type="ORF">EG327_005445</name>
    <name evidence="3" type="ORF">EG328_004390</name>
</gene>
<feature type="region of interest" description="Disordered" evidence="1">
    <location>
        <begin position="153"/>
        <end position="209"/>
    </location>
</feature>
<feature type="compositionally biased region" description="Basic and acidic residues" evidence="1">
    <location>
        <begin position="92"/>
        <end position="102"/>
    </location>
</feature>
<feature type="compositionally biased region" description="Basic residues" evidence="1">
    <location>
        <begin position="70"/>
        <end position="81"/>
    </location>
</feature>
<dbReference type="Proteomes" id="UP000447873">
    <property type="component" value="Unassembled WGS sequence"/>
</dbReference>
<evidence type="ECO:0000256" key="2">
    <source>
        <dbReference type="SAM" id="SignalP"/>
    </source>
</evidence>
<reference evidence="4 6" key="1">
    <citation type="submission" date="2019-07" db="EMBL/GenBank/DDBJ databases">
        <title>Venturia inaequalis Genome Resource.</title>
        <authorList>
            <person name="Lichtner F.J."/>
        </authorList>
    </citation>
    <scope>NUCLEOTIDE SEQUENCE [LARGE SCALE GENOMIC DNA]</scope>
    <source>
        <strain evidence="3 5">120213</strain>
        <strain evidence="4 6">DMI_063113</strain>
    </source>
</reference>
<name>A0A8H3V907_VENIN</name>
<feature type="chain" id="PRO_5044690798" evidence="2">
    <location>
        <begin position="21"/>
        <end position="209"/>
    </location>
</feature>
<feature type="compositionally biased region" description="Basic residues" evidence="1">
    <location>
        <begin position="116"/>
        <end position="136"/>
    </location>
</feature>
<comment type="caution">
    <text evidence="4">The sequence shown here is derived from an EMBL/GenBank/DDBJ whole genome shotgun (WGS) entry which is preliminary data.</text>
</comment>
<dbReference type="Proteomes" id="UP000490939">
    <property type="component" value="Unassembled WGS sequence"/>
</dbReference>
<accession>A0A8H3V907</accession>
<proteinExistence type="predicted"/>
<keyword evidence="2" id="KW-0732">Signal</keyword>
<feature type="region of interest" description="Disordered" evidence="1">
    <location>
        <begin position="66"/>
        <end position="136"/>
    </location>
</feature>
<sequence length="209" mass="22977">MRLNQFTVLAILSYCATTIAHQGHVGTADVADTFQHSADSIPDFTASVVEQRDIEKADATIDTTEDAANGKKKHSKRKKIQGRIVDGVEQFEDARHPVKRDGEDEGEVNIDAVAAKGKKKRRKSAKKGRKKGKKSTRVVDGVELFEDVEGLEKRDGEDGGDVNIDAVAAKGKKKRRKSAKKGRKKGKKSSRIVDGVEQLEDAEGLEKRR</sequence>